<protein>
    <submittedName>
        <fullName evidence="2">Lactoylglutathione lyase</fullName>
    </submittedName>
</protein>
<dbReference type="EMBL" id="AWTC01000018">
    <property type="protein sequence ID" value="EST10727.1"/>
    <property type="molecule type" value="Genomic_DNA"/>
</dbReference>
<evidence type="ECO:0000259" key="1">
    <source>
        <dbReference type="Pfam" id="PF00903"/>
    </source>
</evidence>
<dbReference type="eggNOG" id="COG0346">
    <property type="taxonomic scope" value="Bacteria"/>
</dbReference>
<feature type="domain" description="Glyoxalase/fosfomycin resistance/dioxygenase" evidence="1">
    <location>
        <begin position="47"/>
        <end position="99"/>
    </location>
</feature>
<organism evidence="2 3">
    <name type="scientific">Sporolactobacillus laevolacticus DSM 442</name>
    <dbReference type="NCBI Taxonomy" id="1395513"/>
    <lineage>
        <taxon>Bacteria</taxon>
        <taxon>Bacillati</taxon>
        <taxon>Bacillota</taxon>
        <taxon>Bacilli</taxon>
        <taxon>Bacillales</taxon>
        <taxon>Sporolactobacillaceae</taxon>
        <taxon>Sporolactobacillus</taxon>
    </lineage>
</organism>
<proteinExistence type="predicted"/>
<dbReference type="Proteomes" id="UP000018296">
    <property type="component" value="Unassembled WGS sequence"/>
</dbReference>
<dbReference type="Gene3D" id="3.10.180.10">
    <property type="entry name" value="2,3-Dihydroxybiphenyl 1,2-Dioxygenase, domain 1"/>
    <property type="match status" value="1"/>
</dbReference>
<dbReference type="GO" id="GO:0016829">
    <property type="term" value="F:lyase activity"/>
    <property type="evidence" value="ECO:0007669"/>
    <property type="project" value="UniProtKB-KW"/>
</dbReference>
<dbReference type="InterPro" id="IPR029068">
    <property type="entry name" value="Glyas_Bleomycin-R_OHBP_Dase"/>
</dbReference>
<name>V6IUM2_9BACL</name>
<dbReference type="SUPFAM" id="SSF54593">
    <property type="entry name" value="Glyoxalase/Bleomycin resistance protein/Dihydroxybiphenyl dioxygenase"/>
    <property type="match status" value="1"/>
</dbReference>
<keyword evidence="3" id="KW-1185">Reference proteome</keyword>
<accession>V6IUM2</accession>
<evidence type="ECO:0000313" key="2">
    <source>
        <dbReference type="EMBL" id="EST10727.1"/>
    </source>
</evidence>
<dbReference type="InterPro" id="IPR004360">
    <property type="entry name" value="Glyas_Fos-R_dOase_dom"/>
</dbReference>
<dbReference type="Pfam" id="PF00903">
    <property type="entry name" value="Glyoxalase"/>
    <property type="match status" value="1"/>
</dbReference>
<reference evidence="2 3" key="1">
    <citation type="journal article" date="2013" name="Genome Announc.">
        <title>Genome Sequence of Sporolactobacillus laevolacticus DSM442, an Efficient Polymer-Grade D-Lactate Producer from Agricultural Waste Cottonseed as a Nitrogen Source.</title>
        <authorList>
            <person name="Wang H."/>
            <person name="Wang L."/>
            <person name="Ju J."/>
            <person name="Yu B."/>
            <person name="Ma Y."/>
        </authorList>
    </citation>
    <scope>NUCLEOTIDE SEQUENCE [LARGE SCALE GENOMIC DNA]</scope>
    <source>
        <strain evidence="2 3">DSM 442</strain>
    </source>
</reference>
<evidence type="ECO:0000313" key="3">
    <source>
        <dbReference type="Proteomes" id="UP000018296"/>
    </source>
</evidence>
<sequence length="107" mass="12443">MLHFQPLELLSQDKTSAMFKAHNLKLLLTEDAYINTNHYFGDLLSTRKGIGVEIIFVVDDIQSHYQHVINTQVKLESELTKQDWGMLDFRLADPDGYYLRITSRKIS</sequence>
<dbReference type="STRING" id="1395513.P343_15310"/>
<dbReference type="AlphaFoldDB" id="V6IUM2"/>
<gene>
    <name evidence="2" type="ORF">P343_15310</name>
</gene>
<keyword evidence="2" id="KW-0456">Lyase</keyword>
<comment type="caution">
    <text evidence="2">The sequence shown here is derived from an EMBL/GenBank/DDBJ whole genome shotgun (WGS) entry which is preliminary data.</text>
</comment>